<name>A0A6G1I627_9PEZI</name>
<evidence type="ECO:0000313" key="2">
    <source>
        <dbReference type="EMBL" id="KAF2403641.1"/>
    </source>
</evidence>
<organism evidence="2 3">
    <name type="scientific">Trichodelitschia bisporula</name>
    <dbReference type="NCBI Taxonomy" id="703511"/>
    <lineage>
        <taxon>Eukaryota</taxon>
        <taxon>Fungi</taxon>
        <taxon>Dikarya</taxon>
        <taxon>Ascomycota</taxon>
        <taxon>Pezizomycotina</taxon>
        <taxon>Dothideomycetes</taxon>
        <taxon>Dothideomycetes incertae sedis</taxon>
        <taxon>Phaeotrichales</taxon>
        <taxon>Phaeotrichaceae</taxon>
        <taxon>Trichodelitschia</taxon>
    </lineage>
</organism>
<evidence type="ECO:0008006" key="4">
    <source>
        <dbReference type="Google" id="ProtNLM"/>
    </source>
</evidence>
<dbReference type="Proteomes" id="UP000799640">
    <property type="component" value="Unassembled WGS sequence"/>
</dbReference>
<keyword evidence="1" id="KW-0732">Signal</keyword>
<dbReference type="EMBL" id="ML996689">
    <property type="protein sequence ID" value="KAF2403641.1"/>
    <property type="molecule type" value="Genomic_DNA"/>
</dbReference>
<evidence type="ECO:0000256" key="1">
    <source>
        <dbReference type="SAM" id="SignalP"/>
    </source>
</evidence>
<proteinExistence type="predicted"/>
<gene>
    <name evidence="2" type="ORF">EJ06DRAFT_285806</name>
</gene>
<protein>
    <recommendedName>
        <fullName evidence="4">Secreted protein</fullName>
    </recommendedName>
</protein>
<feature type="chain" id="PRO_5026345534" description="Secreted protein" evidence="1">
    <location>
        <begin position="19"/>
        <end position="90"/>
    </location>
</feature>
<reference evidence="2" key="1">
    <citation type="journal article" date="2020" name="Stud. Mycol.">
        <title>101 Dothideomycetes genomes: a test case for predicting lifestyles and emergence of pathogens.</title>
        <authorList>
            <person name="Haridas S."/>
            <person name="Albert R."/>
            <person name="Binder M."/>
            <person name="Bloem J."/>
            <person name="Labutti K."/>
            <person name="Salamov A."/>
            <person name="Andreopoulos B."/>
            <person name="Baker S."/>
            <person name="Barry K."/>
            <person name="Bills G."/>
            <person name="Bluhm B."/>
            <person name="Cannon C."/>
            <person name="Castanera R."/>
            <person name="Culley D."/>
            <person name="Daum C."/>
            <person name="Ezra D."/>
            <person name="Gonzalez J."/>
            <person name="Henrissat B."/>
            <person name="Kuo A."/>
            <person name="Liang C."/>
            <person name="Lipzen A."/>
            <person name="Lutzoni F."/>
            <person name="Magnuson J."/>
            <person name="Mondo S."/>
            <person name="Nolan M."/>
            <person name="Ohm R."/>
            <person name="Pangilinan J."/>
            <person name="Park H.-J."/>
            <person name="Ramirez L."/>
            <person name="Alfaro M."/>
            <person name="Sun H."/>
            <person name="Tritt A."/>
            <person name="Yoshinaga Y."/>
            <person name="Zwiers L.-H."/>
            <person name="Turgeon B."/>
            <person name="Goodwin S."/>
            <person name="Spatafora J."/>
            <person name="Crous P."/>
            <person name="Grigoriev I."/>
        </authorList>
    </citation>
    <scope>NUCLEOTIDE SEQUENCE</scope>
    <source>
        <strain evidence="2">CBS 262.69</strain>
    </source>
</reference>
<accession>A0A6G1I627</accession>
<dbReference type="AlphaFoldDB" id="A0A6G1I627"/>
<evidence type="ECO:0000313" key="3">
    <source>
        <dbReference type="Proteomes" id="UP000799640"/>
    </source>
</evidence>
<keyword evidence="3" id="KW-1185">Reference proteome</keyword>
<feature type="signal peptide" evidence="1">
    <location>
        <begin position="1"/>
        <end position="18"/>
    </location>
</feature>
<sequence>MPSLRLCSLFFLFFQVLSHLLLSLLPVRLLSEADTREVRLRAIPCPALRHEITIVGKSVLGKADVPSDREHDHFAPAILLQLSAQLLSIR</sequence>